<feature type="compositionally biased region" description="Pro residues" evidence="1">
    <location>
        <begin position="112"/>
        <end position="125"/>
    </location>
</feature>
<evidence type="ECO:0000313" key="2">
    <source>
        <dbReference type="EMBL" id="KAK3056507.1"/>
    </source>
</evidence>
<dbReference type="AlphaFoldDB" id="A0AAJ0GFF0"/>
<protein>
    <submittedName>
        <fullName evidence="2">Uncharacterized protein</fullName>
    </submittedName>
</protein>
<sequence length="201" mass="21886">MGAPWEEHMRKRYPFRAGAPLPTWCLPEECGYVAVTNPRGKSPKDKVRLAFEDVQYWVTMALVTKKEENSKFLKDADNNDQRLLTALELVKFSYVMQTLNGYLEDLQKKMHPTPPPQPKPCPPQPNKGKTKTASAGAGDDDDEDDGVPGVPPGPVGPGKSASAGAEVEEDEAVSAQALEKVARFLSVSFDAVDDEVDTAAV</sequence>
<comment type="caution">
    <text evidence="2">The sequence shown here is derived from an EMBL/GenBank/DDBJ whole genome shotgun (WGS) entry which is preliminary data.</text>
</comment>
<proteinExistence type="predicted"/>
<dbReference type="Proteomes" id="UP001271007">
    <property type="component" value="Unassembled WGS sequence"/>
</dbReference>
<gene>
    <name evidence="2" type="ORF">LTR09_002300</name>
</gene>
<evidence type="ECO:0000256" key="1">
    <source>
        <dbReference type="SAM" id="MobiDB-lite"/>
    </source>
</evidence>
<reference evidence="2" key="1">
    <citation type="submission" date="2023-04" db="EMBL/GenBank/DDBJ databases">
        <title>Black Yeasts Isolated from many extreme environments.</title>
        <authorList>
            <person name="Coleine C."/>
            <person name="Stajich J.E."/>
            <person name="Selbmann L."/>
        </authorList>
    </citation>
    <scope>NUCLEOTIDE SEQUENCE</scope>
    <source>
        <strain evidence="2">CCFEE 5312</strain>
    </source>
</reference>
<evidence type="ECO:0000313" key="3">
    <source>
        <dbReference type="Proteomes" id="UP001271007"/>
    </source>
</evidence>
<feature type="region of interest" description="Disordered" evidence="1">
    <location>
        <begin position="107"/>
        <end position="173"/>
    </location>
</feature>
<name>A0AAJ0GFF0_9PEZI</name>
<keyword evidence="3" id="KW-1185">Reference proteome</keyword>
<accession>A0AAJ0GFF0</accession>
<organism evidence="2 3">
    <name type="scientific">Extremus antarcticus</name>
    <dbReference type="NCBI Taxonomy" id="702011"/>
    <lineage>
        <taxon>Eukaryota</taxon>
        <taxon>Fungi</taxon>
        <taxon>Dikarya</taxon>
        <taxon>Ascomycota</taxon>
        <taxon>Pezizomycotina</taxon>
        <taxon>Dothideomycetes</taxon>
        <taxon>Dothideomycetidae</taxon>
        <taxon>Mycosphaerellales</taxon>
        <taxon>Extremaceae</taxon>
        <taxon>Extremus</taxon>
    </lineage>
</organism>
<dbReference type="EMBL" id="JAWDJX010000005">
    <property type="protein sequence ID" value="KAK3056507.1"/>
    <property type="molecule type" value="Genomic_DNA"/>
</dbReference>